<dbReference type="AlphaFoldDB" id="A0A0F9A3X2"/>
<dbReference type="EMBL" id="LAZR01056838">
    <property type="protein sequence ID" value="KKK73314.1"/>
    <property type="molecule type" value="Genomic_DNA"/>
</dbReference>
<organism evidence="1">
    <name type="scientific">marine sediment metagenome</name>
    <dbReference type="NCBI Taxonomy" id="412755"/>
    <lineage>
        <taxon>unclassified sequences</taxon>
        <taxon>metagenomes</taxon>
        <taxon>ecological metagenomes</taxon>
    </lineage>
</organism>
<dbReference type="Gene3D" id="3.40.228.10">
    <property type="entry name" value="Dimethylsulfoxide Reductase, domain 2"/>
    <property type="match status" value="1"/>
</dbReference>
<comment type="caution">
    <text evidence="1">The sequence shown here is derived from an EMBL/GenBank/DDBJ whole genome shotgun (WGS) entry which is preliminary data.</text>
</comment>
<evidence type="ECO:0000313" key="1">
    <source>
        <dbReference type="EMBL" id="KKK73314.1"/>
    </source>
</evidence>
<sequence length="50" mass="5525">ELADELTSHGKKAAVEFYRGPVQHTNGYYTAQALITLNLLIGKYLTRGDS</sequence>
<reference evidence="1" key="1">
    <citation type="journal article" date="2015" name="Nature">
        <title>Complex archaea that bridge the gap between prokaryotes and eukaryotes.</title>
        <authorList>
            <person name="Spang A."/>
            <person name="Saw J.H."/>
            <person name="Jorgensen S.L."/>
            <person name="Zaremba-Niedzwiedzka K."/>
            <person name="Martijn J."/>
            <person name="Lind A.E."/>
            <person name="van Eijk R."/>
            <person name="Schleper C."/>
            <person name="Guy L."/>
            <person name="Ettema T.J."/>
        </authorList>
    </citation>
    <scope>NUCLEOTIDE SEQUENCE</scope>
</reference>
<protein>
    <submittedName>
        <fullName evidence="1">Uncharacterized protein</fullName>
    </submittedName>
</protein>
<gene>
    <name evidence="1" type="ORF">LCGC14_2895080</name>
</gene>
<feature type="non-terminal residue" evidence="1">
    <location>
        <position position="1"/>
    </location>
</feature>
<name>A0A0F9A3X2_9ZZZZ</name>
<dbReference type="SUPFAM" id="SSF53706">
    <property type="entry name" value="Formate dehydrogenase/DMSO reductase, domains 1-3"/>
    <property type="match status" value="1"/>
</dbReference>
<proteinExistence type="predicted"/>
<accession>A0A0F9A3X2</accession>